<reference evidence="1" key="1">
    <citation type="submission" date="2014-11" db="EMBL/GenBank/DDBJ databases">
        <authorList>
            <person name="Amaro Gonzalez C."/>
        </authorList>
    </citation>
    <scope>NUCLEOTIDE SEQUENCE</scope>
</reference>
<dbReference type="AlphaFoldDB" id="A0A0E9VET5"/>
<evidence type="ECO:0000313" key="1">
    <source>
        <dbReference type="EMBL" id="JAH76511.1"/>
    </source>
</evidence>
<name>A0A0E9VET5_ANGAN</name>
<protein>
    <submittedName>
        <fullName evidence="1">Uncharacterized protein</fullName>
    </submittedName>
</protein>
<organism evidence="1">
    <name type="scientific">Anguilla anguilla</name>
    <name type="common">European freshwater eel</name>
    <name type="synonym">Muraena anguilla</name>
    <dbReference type="NCBI Taxonomy" id="7936"/>
    <lineage>
        <taxon>Eukaryota</taxon>
        <taxon>Metazoa</taxon>
        <taxon>Chordata</taxon>
        <taxon>Craniata</taxon>
        <taxon>Vertebrata</taxon>
        <taxon>Euteleostomi</taxon>
        <taxon>Actinopterygii</taxon>
        <taxon>Neopterygii</taxon>
        <taxon>Teleostei</taxon>
        <taxon>Anguilliformes</taxon>
        <taxon>Anguillidae</taxon>
        <taxon>Anguilla</taxon>
    </lineage>
</organism>
<reference evidence="1" key="2">
    <citation type="journal article" date="2015" name="Fish Shellfish Immunol.">
        <title>Early steps in the European eel (Anguilla anguilla)-Vibrio vulnificus interaction in the gills: Role of the RtxA13 toxin.</title>
        <authorList>
            <person name="Callol A."/>
            <person name="Pajuelo D."/>
            <person name="Ebbesson L."/>
            <person name="Teles M."/>
            <person name="MacKenzie S."/>
            <person name="Amaro C."/>
        </authorList>
    </citation>
    <scope>NUCLEOTIDE SEQUENCE</scope>
</reference>
<proteinExistence type="predicted"/>
<accession>A0A0E9VET5</accession>
<sequence length="17" mass="1744">MEVMLSVAGFTAGQTDS</sequence>
<dbReference type="EMBL" id="GBXM01032066">
    <property type="protein sequence ID" value="JAH76511.1"/>
    <property type="molecule type" value="Transcribed_RNA"/>
</dbReference>